<dbReference type="Pfam" id="PF00078">
    <property type="entry name" value="RVT_1"/>
    <property type="match status" value="1"/>
</dbReference>
<proteinExistence type="predicted"/>
<evidence type="ECO:0000313" key="3">
    <source>
        <dbReference type="EMBL" id="RVW23349.1"/>
    </source>
</evidence>
<protein>
    <submittedName>
        <fullName evidence="3">Putative ribonuclease H protein</fullName>
    </submittedName>
</protein>
<evidence type="ECO:0000259" key="1">
    <source>
        <dbReference type="Pfam" id="PF00078"/>
    </source>
</evidence>
<dbReference type="InterPro" id="IPR036691">
    <property type="entry name" value="Endo/exonu/phosph_ase_sf"/>
</dbReference>
<dbReference type="SUPFAM" id="SSF56219">
    <property type="entry name" value="DNase I-like"/>
    <property type="match status" value="1"/>
</dbReference>
<accession>A0A438CJK3</accession>
<dbReference type="Pfam" id="PF13966">
    <property type="entry name" value="zf-RVT"/>
    <property type="match status" value="1"/>
</dbReference>
<dbReference type="InterPro" id="IPR043502">
    <property type="entry name" value="DNA/RNA_pol_sf"/>
</dbReference>
<dbReference type="AlphaFoldDB" id="A0A438CJK3"/>
<dbReference type="InterPro" id="IPR000477">
    <property type="entry name" value="RT_dom"/>
</dbReference>
<evidence type="ECO:0000313" key="4">
    <source>
        <dbReference type="Proteomes" id="UP000288805"/>
    </source>
</evidence>
<feature type="domain" description="Reverse transcriptase" evidence="1">
    <location>
        <begin position="437"/>
        <end position="590"/>
    </location>
</feature>
<dbReference type="EMBL" id="QGNW01002198">
    <property type="protein sequence ID" value="RVW23349.1"/>
    <property type="molecule type" value="Genomic_DNA"/>
</dbReference>
<dbReference type="Proteomes" id="UP000288805">
    <property type="component" value="Unassembled WGS sequence"/>
</dbReference>
<organism evidence="3 4">
    <name type="scientific">Vitis vinifera</name>
    <name type="common">Grape</name>
    <dbReference type="NCBI Taxonomy" id="29760"/>
    <lineage>
        <taxon>Eukaryota</taxon>
        <taxon>Viridiplantae</taxon>
        <taxon>Streptophyta</taxon>
        <taxon>Embryophyta</taxon>
        <taxon>Tracheophyta</taxon>
        <taxon>Spermatophyta</taxon>
        <taxon>Magnoliopsida</taxon>
        <taxon>eudicotyledons</taxon>
        <taxon>Gunneridae</taxon>
        <taxon>Pentapetalae</taxon>
        <taxon>rosids</taxon>
        <taxon>Vitales</taxon>
        <taxon>Vitaceae</taxon>
        <taxon>Viteae</taxon>
        <taxon>Vitis</taxon>
    </lineage>
</organism>
<comment type="caution">
    <text evidence="3">The sequence shown here is derived from an EMBL/GenBank/DDBJ whole genome shotgun (WGS) entry which is preliminary data.</text>
</comment>
<dbReference type="InterPro" id="IPR026960">
    <property type="entry name" value="RVT-Znf"/>
</dbReference>
<dbReference type="SUPFAM" id="SSF56672">
    <property type="entry name" value="DNA/RNA polymerases"/>
    <property type="match status" value="1"/>
</dbReference>
<dbReference type="PANTHER" id="PTHR33116:SF78">
    <property type="entry name" value="OS12G0587133 PROTEIN"/>
    <property type="match status" value="1"/>
</dbReference>
<name>A0A438CJK3_VITVI</name>
<gene>
    <name evidence="3" type="primary">VvCHDh000004_1068</name>
    <name evidence="3" type="ORF">CK203_100782</name>
</gene>
<evidence type="ECO:0000259" key="2">
    <source>
        <dbReference type="Pfam" id="PF13966"/>
    </source>
</evidence>
<dbReference type="PANTHER" id="PTHR33116">
    <property type="entry name" value="REVERSE TRANSCRIPTASE ZINC-BINDING DOMAIN-CONTAINING PROTEIN-RELATED-RELATED"/>
    <property type="match status" value="1"/>
</dbReference>
<sequence length="1048" mass="119850">MPTKGFEGEFLSLMKRMQERKKMKGLWRNYSLLNEVENFIVEHKRANDSDKRKVIKVLIKSQKVDLVCLQETKIQEMSKRIVWSLGVGRCLEWGVVNSRGASGGVYDLTRKKEREGFWGELRVVRGPWGGPWCVADDFNVVRFPMECSRGGRLTFSMRRIFEIIEDLELKDLPLAVQCVLPRLVFDHCPILLDGGGLRRGLMSFRFENMWLKEEGFRDKLQAWWEGPNFSGSASFVLVAKFEALKLLLRDWNRNVFGKVEVNKTLASNQVDFWDKEEITRPLAVHEMEARREAKEDFKKWEIGDPILVAFPLQDWPFTEEVFKALKGFNGDKALEPDACKVRGRGGEGAQVSHLLFTEDTLVFLSILVGCVGNVEDLTVKPGCKVGSPPSSYLGLPLGVPFKSMVAWDGVEERQTVAFWVVDVLKRKGPKQCCFGPFFFKISWSCLSSAKFSVLVNRVPAGFFPSTKGLRQGDPLSPYLFIMGMEVLDVLIRRAVERGFLSGCNIRGGSGPSLNISHLFFADDTIIFCEARNDHLSYLGWILFWFEAASGLKINLAKSEIIPVGEVVEVEELAVELGCRVGTLPSQYLGLPLGAPNRAPYIWDGVEERVRRRLALWKRQYISKGGRVTLIKSTLASMPIYQMSIFRMPKVVVRRIEKVQRDFLWGGGNMERKVHLVKWEVVCTDKEKGGLGLKNLALLNKALLGKWIWRYACEKNILWRQVSKVKYGQEGLDWRPKKGNGAVGVGVWKEIWKESDWCWDNITFRVGKGNLICFWTDVWCSESSLAQCFPHLFGMAVHQSLTVKEMWDQNSGQGNWNLHFLRDFNDWEIELVGEFLHILRGFKPSLEEDSVIWRKGRSGQFRVKEAYSLLTNSEVMGFPHKSIWVARVPTKVAFFAWEASWGKVLTLDSLQRRGFQLPNRCFLCECEEESVNHILIYCTVVRALWDIVFGLVDVKWVFPGTVKEVLASWRGSFVGKKRKKIWDAIPLCIFWTVWKERNRLAFRGGGGGGVLNVQKLKNSFVCNLWSWAKLYVGEEAFSLIGFLEWIAST</sequence>
<feature type="domain" description="Reverse transcriptase zinc-binding" evidence="2">
    <location>
        <begin position="860"/>
        <end position="944"/>
    </location>
</feature>
<reference evidence="3 4" key="1">
    <citation type="journal article" date="2018" name="PLoS Genet.">
        <title>Population sequencing reveals clonal diversity and ancestral inbreeding in the grapevine cultivar Chardonnay.</title>
        <authorList>
            <person name="Roach M.J."/>
            <person name="Johnson D.L."/>
            <person name="Bohlmann J."/>
            <person name="van Vuuren H.J."/>
            <person name="Jones S.J."/>
            <person name="Pretorius I.S."/>
            <person name="Schmidt S.A."/>
            <person name="Borneman A.R."/>
        </authorList>
    </citation>
    <scope>NUCLEOTIDE SEQUENCE [LARGE SCALE GENOMIC DNA]</scope>
    <source>
        <strain evidence="4">cv. Chardonnay</strain>
        <tissue evidence="3">Leaf</tissue>
    </source>
</reference>